<feature type="transmembrane region" description="Helical" evidence="1">
    <location>
        <begin position="161"/>
        <end position="188"/>
    </location>
</feature>
<accession>A0A4S8MTJ9</accession>
<dbReference type="AlphaFoldDB" id="A0A4S8MTJ9"/>
<dbReference type="OrthoDB" id="3223377at2759"/>
<evidence type="ECO:0000313" key="3">
    <source>
        <dbReference type="EMBL" id="THV06375.1"/>
    </source>
</evidence>
<sequence length="347" mass="38126">MATTTAPVGIDIAAVSGPLFIGYLLHWGLFGTLSVQLYIYYTAFPKDKTIVKCIVYFVYLLEICQTVLVTHDGLRAYGSGFGNYSALTQIGLLWLSLPIMSAVVSCIGQIFFAYRIRILTGLKAIPVFITVLALTSSVGGFMTGIYAGIDGRIDNLSNLRTSIAVITWDAASAFCDVFIAACMTFYLYRNRSAMQFGKTKSLLSKLIRLVIETGTATATLATLDLILYMVFPNQTFYCTVVLIIPKTYANTILVILNSRLQIVGGRDEKNFGTVINSNSVLRSVLFDNGTSTFQTDLCDPSMSHLSTVQQTGMNLLQSEHEREVHATNGRIQIAIHHESVRDKESNA</sequence>
<evidence type="ECO:0000313" key="4">
    <source>
        <dbReference type="Proteomes" id="UP000297245"/>
    </source>
</evidence>
<evidence type="ECO:0000259" key="2">
    <source>
        <dbReference type="Pfam" id="PF20152"/>
    </source>
</evidence>
<dbReference type="InterPro" id="IPR045339">
    <property type="entry name" value="DUF6534"/>
</dbReference>
<feature type="transmembrane region" description="Helical" evidence="1">
    <location>
        <begin position="236"/>
        <end position="256"/>
    </location>
</feature>
<dbReference type="EMBL" id="ML179043">
    <property type="protein sequence ID" value="THV06375.1"/>
    <property type="molecule type" value="Genomic_DNA"/>
</dbReference>
<dbReference type="PANTHER" id="PTHR40465:SF1">
    <property type="entry name" value="DUF6534 DOMAIN-CONTAINING PROTEIN"/>
    <property type="match status" value="1"/>
</dbReference>
<protein>
    <recommendedName>
        <fullName evidence="2">DUF6534 domain-containing protein</fullName>
    </recommendedName>
</protein>
<reference evidence="3 4" key="1">
    <citation type="journal article" date="2019" name="Nat. Ecol. Evol.">
        <title>Megaphylogeny resolves global patterns of mushroom evolution.</title>
        <authorList>
            <person name="Varga T."/>
            <person name="Krizsan K."/>
            <person name="Foldi C."/>
            <person name="Dima B."/>
            <person name="Sanchez-Garcia M."/>
            <person name="Sanchez-Ramirez S."/>
            <person name="Szollosi G.J."/>
            <person name="Szarkandi J.G."/>
            <person name="Papp V."/>
            <person name="Albert L."/>
            <person name="Andreopoulos W."/>
            <person name="Angelini C."/>
            <person name="Antonin V."/>
            <person name="Barry K.W."/>
            <person name="Bougher N.L."/>
            <person name="Buchanan P."/>
            <person name="Buyck B."/>
            <person name="Bense V."/>
            <person name="Catcheside P."/>
            <person name="Chovatia M."/>
            <person name="Cooper J."/>
            <person name="Damon W."/>
            <person name="Desjardin D."/>
            <person name="Finy P."/>
            <person name="Geml J."/>
            <person name="Haridas S."/>
            <person name="Hughes K."/>
            <person name="Justo A."/>
            <person name="Karasinski D."/>
            <person name="Kautmanova I."/>
            <person name="Kiss B."/>
            <person name="Kocsube S."/>
            <person name="Kotiranta H."/>
            <person name="LaButti K.M."/>
            <person name="Lechner B.E."/>
            <person name="Liimatainen K."/>
            <person name="Lipzen A."/>
            <person name="Lukacs Z."/>
            <person name="Mihaltcheva S."/>
            <person name="Morgado L.N."/>
            <person name="Niskanen T."/>
            <person name="Noordeloos M.E."/>
            <person name="Ohm R.A."/>
            <person name="Ortiz-Santana B."/>
            <person name="Ovrebo C."/>
            <person name="Racz N."/>
            <person name="Riley R."/>
            <person name="Savchenko A."/>
            <person name="Shiryaev A."/>
            <person name="Soop K."/>
            <person name="Spirin V."/>
            <person name="Szebenyi C."/>
            <person name="Tomsovsky M."/>
            <person name="Tulloss R.E."/>
            <person name="Uehling J."/>
            <person name="Grigoriev I.V."/>
            <person name="Vagvolgyi C."/>
            <person name="Papp T."/>
            <person name="Martin F.M."/>
            <person name="Miettinen O."/>
            <person name="Hibbett D.S."/>
            <person name="Nagy L.G."/>
        </authorList>
    </citation>
    <scope>NUCLEOTIDE SEQUENCE [LARGE SCALE GENOMIC DNA]</scope>
    <source>
        <strain evidence="3 4">CBS 962.96</strain>
    </source>
</reference>
<feature type="transmembrane region" description="Helical" evidence="1">
    <location>
        <begin position="20"/>
        <end position="41"/>
    </location>
</feature>
<proteinExistence type="predicted"/>
<dbReference type="Pfam" id="PF20152">
    <property type="entry name" value="DUF6534"/>
    <property type="match status" value="1"/>
</dbReference>
<dbReference type="PANTHER" id="PTHR40465">
    <property type="entry name" value="CHROMOSOME 1, WHOLE GENOME SHOTGUN SEQUENCE"/>
    <property type="match status" value="1"/>
</dbReference>
<evidence type="ECO:0000256" key="1">
    <source>
        <dbReference type="SAM" id="Phobius"/>
    </source>
</evidence>
<keyword evidence="1" id="KW-1133">Transmembrane helix</keyword>
<feature type="domain" description="DUF6534" evidence="2">
    <location>
        <begin position="172"/>
        <end position="259"/>
    </location>
</feature>
<feature type="transmembrane region" description="Helical" evidence="1">
    <location>
        <begin position="53"/>
        <end position="71"/>
    </location>
</feature>
<gene>
    <name evidence="3" type="ORF">K435DRAFT_773329</name>
</gene>
<feature type="transmembrane region" description="Helical" evidence="1">
    <location>
        <begin position="209"/>
        <end position="230"/>
    </location>
</feature>
<organism evidence="3 4">
    <name type="scientific">Dendrothele bispora (strain CBS 962.96)</name>
    <dbReference type="NCBI Taxonomy" id="1314807"/>
    <lineage>
        <taxon>Eukaryota</taxon>
        <taxon>Fungi</taxon>
        <taxon>Dikarya</taxon>
        <taxon>Basidiomycota</taxon>
        <taxon>Agaricomycotina</taxon>
        <taxon>Agaricomycetes</taxon>
        <taxon>Agaricomycetidae</taxon>
        <taxon>Agaricales</taxon>
        <taxon>Agaricales incertae sedis</taxon>
        <taxon>Dendrothele</taxon>
    </lineage>
</organism>
<keyword evidence="4" id="KW-1185">Reference proteome</keyword>
<keyword evidence="1" id="KW-0812">Transmembrane</keyword>
<dbReference type="Proteomes" id="UP000297245">
    <property type="component" value="Unassembled WGS sequence"/>
</dbReference>
<feature type="transmembrane region" description="Helical" evidence="1">
    <location>
        <begin position="124"/>
        <end position="149"/>
    </location>
</feature>
<keyword evidence="1" id="KW-0472">Membrane</keyword>
<name>A0A4S8MTJ9_DENBC</name>
<feature type="transmembrane region" description="Helical" evidence="1">
    <location>
        <begin position="91"/>
        <end position="112"/>
    </location>
</feature>